<dbReference type="HOGENOM" id="CLU_063236_4_1_0"/>
<proteinExistence type="predicted"/>
<evidence type="ECO:0008006" key="3">
    <source>
        <dbReference type="Google" id="ProtNLM"/>
    </source>
</evidence>
<keyword evidence="2" id="KW-1185">Reference proteome</keyword>
<dbReference type="PATRIC" id="fig|1069640.6.peg.81"/>
<dbReference type="STRING" id="187101.VC03_00440"/>
<evidence type="ECO:0000313" key="1">
    <source>
        <dbReference type="EMBL" id="AKC95062.1"/>
    </source>
</evidence>
<dbReference type="Gene3D" id="1.10.10.10">
    <property type="entry name" value="Winged helix-like DNA-binding domain superfamily/Winged helix DNA-binding domain"/>
    <property type="match status" value="1"/>
</dbReference>
<accession>A0A0E3ZBB4</accession>
<dbReference type="InterPro" id="IPR028978">
    <property type="entry name" value="Chorismate_lyase_/UTRA_dom_sf"/>
</dbReference>
<dbReference type="OrthoDB" id="162505at2"/>
<reference evidence="1 2" key="1">
    <citation type="journal article" date="2012" name="BMC Genomics">
        <title>Genomic sequence analysis and characterization of Sneathia amnii sp. nov.</title>
        <authorList>
            <consortium name="Vaginal Microbiome Consortium (additional members)"/>
            <person name="Harwich M.D.Jr."/>
            <person name="Serrano M.G."/>
            <person name="Fettweis J.M."/>
            <person name="Alves J.M."/>
            <person name="Reimers M.A."/>
            <person name="Buck G.A."/>
            <person name="Jefferson K.K."/>
        </authorList>
    </citation>
    <scope>NUCLEOTIDE SEQUENCE [LARGE SCALE GENOMIC DNA]</scope>
    <source>
        <strain evidence="1 2">SN35</strain>
    </source>
</reference>
<evidence type="ECO:0000313" key="2">
    <source>
        <dbReference type="Proteomes" id="UP000033103"/>
    </source>
</evidence>
<dbReference type="Proteomes" id="UP000033103">
    <property type="component" value="Chromosome"/>
</dbReference>
<name>A0A0E3ZBB4_9FUSO</name>
<dbReference type="RefSeq" id="WP_046328168.1">
    <property type="nucleotide sequence ID" value="NZ_CP011280.1"/>
</dbReference>
<sequence>MAEKLYEKILNELIEELKYFKVDSHFYSERSLASYKNISKLTARKIISILVEEGYLYKKNNIGTFVKKTPNRNIVSFAFFDSTNTFKLIYLNLSYSIDESIFNDYKNSERYMFITSKNKNIMSIEEVLLSPDPENEKLRNVFKDINRENLEILKEFKIQQTIEAVITPVKFSRFLNVKLNTPIVLITNKVYDGKTNLCAVIKSYLNPNNNKITIY</sequence>
<dbReference type="AlphaFoldDB" id="A0A0E3ZBB4"/>
<dbReference type="InterPro" id="IPR036390">
    <property type="entry name" value="WH_DNA-bd_sf"/>
</dbReference>
<protein>
    <recommendedName>
        <fullName evidence="3">HTH gntR-type domain-containing protein</fullName>
    </recommendedName>
</protein>
<dbReference type="EMBL" id="CP011280">
    <property type="protein sequence ID" value="AKC95062.1"/>
    <property type="molecule type" value="Genomic_DNA"/>
</dbReference>
<dbReference type="KEGG" id="sns:VC03_00440"/>
<dbReference type="SUPFAM" id="SSF46785">
    <property type="entry name" value="Winged helix' DNA-binding domain"/>
    <property type="match status" value="1"/>
</dbReference>
<dbReference type="SUPFAM" id="SSF64288">
    <property type="entry name" value="Chorismate lyase-like"/>
    <property type="match status" value="1"/>
</dbReference>
<organism evidence="1 2">
    <name type="scientific">Sneathia vaginalis</name>
    <dbReference type="NCBI Taxonomy" id="187101"/>
    <lineage>
        <taxon>Bacteria</taxon>
        <taxon>Fusobacteriati</taxon>
        <taxon>Fusobacteriota</taxon>
        <taxon>Fusobacteriia</taxon>
        <taxon>Fusobacteriales</taxon>
        <taxon>Leptotrichiaceae</taxon>
        <taxon>Sneathia</taxon>
    </lineage>
</organism>
<dbReference type="InterPro" id="IPR036388">
    <property type="entry name" value="WH-like_DNA-bd_sf"/>
</dbReference>
<gene>
    <name evidence="1" type="ORF">VC03_00440</name>
</gene>